<feature type="transmembrane region" description="Helical" evidence="5">
    <location>
        <begin position="234"/>
        <end position="255"/>
    </location>
</feature>
<dbReference type="InterPro" id="IPR050925">
    <property type="entry name" value="Rhomboid_protease_S54"/>
</dbReference>
<feature type="transmembrane region" description="Helical" evidence="5">
    <location>
        <begin position="122"/>
        <end position="147"/>
    </location>
</feature>
<dbReference type="PANTHER" id="PTHR43731:SF26">
    <property type="entry name" value="RHOMBOID-LIKE PROTEIN 10, CHLOROPLASTIC"/>
    <property type="match status" value="1"/>
</dbReference>
<keyword evidence="3 5" id="KW-1133">Transmembrane helix</keyword>
<evidence type="ECO:0000256" key="6">
    <source>
        <dbReference type="SAM" id="SignalP"/>
    </source>
</evidence>
<keyword evidence="2 5" id="KW-0812">Transmembrane</keyword>
<feature type="transmembrane region" description="Helical" evidence="5">
    <location>
        <begin position="292"/>
        <end position="309"/>
    </location>
</feature>
<keyword evidence="4 5" id="KW-0472">Membrane</keyword>
<dbReference type="GO" id="GO:0004252">
    <property type="term" value="F:serine-type endopeptidase activity"/>
    <property type="evidence" value="ECO:0007669"/>
    <property type="project" value="InterPro"/>
</dbReference>
<feature type="chain" id="PRO_5030924355" description="Peptidase S54 rhomboid domain-containing protein" evidence="6">
    <location>
        <begin position="23"/>
        <end position="364"/>
    </location>
</feature>
<proteinExistence type="predicted"/>
<feature type="transmembrane region" description="Helical" evidence="5">
    <location>
        <begin position="211"/>
        <end position="228"/>
    </location>
</feature>
<protein>
    <recommendedName>
        <fullName evidence="7">Peptidase S54 rhomboid domain-containing protein</fullName>
    </recommendedName>
</protein>
<feature type="signal peptide" evidence="6">
    <location>
        <begin position="1"/>
        <end position="22"/>
    </location>
</feature>
<gene>
    <name evidence="8" type="ORF">PCAR00345_LOCUS3900</name>
</gene>
<evidence type="ECO:0000256" key="2">
    <source>
        <dbReference type="ARBA" id="ARBA00022692"/>
    </source>
</evidence>
<feature type="domain" description="Peptidase S54 rhomboid" evidence="7">
    <location>
        <begin position="170"/>
        <end position="310"/>
    </location>
</feature>
<evidence type="ECO:0000259" key="7">
    <source>
        <dbReference type="Pfam" id="PF01694"/>
    </source>
</evidence>
<organism evidence="8">
    <name type="scientific">Chrysotila carterae</name>
    <name type="common">Marine alga</name>
    <name type="synonym">Syracosphaera carterae</name>
    <dbReference type="NCBI Taxonomy" id="13221"/>
    <lineage>
        <taxon>Eukaryota</taxon>
        <taxon>Haptista</taxon>
        <taxon>Haptophyta</taxon>
        <taxon>Prymnesiophyceae</taxon>
        <taxon>Isochrysidales</taxon>
        <taxon>Isochrysidaceae</taxon>
        <taxon>Chrysotila</taxon>
    </lineage>
</organism>
<dbReference type="AlphaFoldDB" id="A0A7S4B254"/>
<name>A0A7S4B254_CHRCT</name>
<dbReference type="Gene3D" id="1.20.1540.10">
    <property type="entry name" value="Rhomboid-like"/>
    <property type="match status" value="1"/>
</dbReference>
<reference evidence="8" key="1">
    <citation type="submission" date="2021-01" db="EMBL/GenBank/DDBJ databases">
        <authorList>
            <person name="Corre E."/>
            <person name="Pelletier E."/>
            <person name="Niang G."/>
            <person name="Scheremetjew M."/>
            <person name="Finn R."/>
            <person name="Kale V."/>
            <person name="Holt S."/>
            <person name="Cochrane G."/>
            <person name="Meng A."/>
            <person name="Brown T."/>
            <person name="Cohen L."/>
        </authorList>
    </citation>
    <scope>NUCLEOTIDE SEQUENCE</scope>
    <source>
        <strain evidence="8">CCMP645</strain>
    </source>
</reference>
<dbReference type="GO" id="GO:0016020">
    <property type="term" value="C:membrane"/>
    <property type="evidence" value="ECO:0007669"/>
    <property type="project" value="UniProtKB-SubCell"/>
</dbReference>
<evidence type="ECO:0000256" key="4">
    <source>
        <dbReference type="ARBA" id="ARBA00023136"/>
    </source>
</evidence>
<feature type="transmembrane region" description="Helical" evidence="5">
    <location>
        <begin position="329"/>
        <end position="346"/>
    </location>
</feature>
<evidence type="ECO:0000256" key="3">
    <source>
        <dbReference type="ARBA" id="ARBA00022989"/>
    </source>
</evidence>
<dbReference type="SUPFAM" id="SSF144091">
    <property type="entry name" value="Rhomboid-like"/>
    <property type="match status" value="1"/>
</dbReference>
<dbReference type="PANTHER" id="PTHR43731">
    <property type="entry name" value="RHOMBOID PROTEASE"/>
    <property type="match status" value="1"/>
</dbReference>
<dbReference type="EMBL" id="HBIZ01006824">
    <property type="protein sequence ID" value="CAE0751315.1"/>
    <property type="molecule type" value="Transcribed_RNA"/>
</dbReference>
<dbReference type="Pfam" id="PF01694">
    <property type="entry name" value="Rhomboid"/>
    <property type="match status" value="1"/>
</dbReference>
<comment type="subcellular location">
    <subcellularLocation>
        <location evidence="1">Membrane</location>
        <topology evidence="1">Multi-pass membrane protein</topology>
    </subcellularLocation>
</comment>
<evidence type="ECO:0000256" key="1">
    <source>
        <dbReference type="ARBA" id="ARBA00004141"/>
    </source>
</evidence>
<dbReference type="InterPro" id="IPR022764">
    <property type="entry name" value="Peptidase_S54_rhomboid_dom"/>
</dbReference>
<accession>A0A7S4B254</accession>
<evidence type="ECO:0000256" key="5">
    <source>
        <dbReference type="SAM" id="Phobius"/>
    </source>
</evidence>
<keyword evidence="6" id="KW-0732">Signal</keyword>
<sequence>MVRKWWSSVVLTLSILPVGGNALLSQGSSWASRQIASRHYPNGLASCRSLVAPTKLRYFRPSMCSSTQQDDEPLFRSIPATDISKELSKFTTPRLRLTQSGPLRHGAGALSDLRQASIRFVLFYHSVFGVISVRNLILGITVLAYGLQQYAGRAALYAGARLNAAIIQHGQYHRLVTPIFLHGSPMHLLSNCYSLWRIGPLAESAFGRDRFALIYILSGIGGNLLGLWKGSARSISVGASGAVFGILGATGTYALRNRPTLGRGADALMQNVGTILLLNLVFGLSPRSGVDNLGHVGGFATGAFLGLVLAPSLKAPHADDDAGWRGGRLAVRALLAAVLAATALSVRDGVVLTQGLMARAAMGR</sequence>
<dbReference type="InterPro" id="IPR035952">
    <property type="entry name" value="Rhomboid-like_sf"/>
</dbReference>
<evidence type="ECO:0000313" key="8">
    <source>
        <dbReference type="EMBL" id="CAE0751315.1"/>
    </source>
</evidence>
<feature type="transmembrane region" description="Helical" evidence="5">
    <location>
        <begin position="267"/>
        <end position="286"/>
    </location>
</feature>